<gene>
    <name evidence="4" type="ORF">H8S64_13020</name>
</gene>
<dbReference type="Gene3D" id="3.55.50.30">
    <property type="match status" value="1"/>
</dbReference>
<evidence type="ECO:0000259" key="3">
    <source>
        <dbReference type="Pfam" id="PF16344"/>
    </source>
</evidence>
<dbReference type="PANTHER" id="PTHR30273">
    <property type="entry name" value="PERIPLASMIC SIGNAL SENSOR AND SIGMA FACTOR ACTIVATOR FECR-RELATED"/>
    <property type="match status" value="1"/>
</dbReference>
<organism evidence="4 5">
    <name type="scientific">Butyricimonas hominis</name>
    <dbReference type="NCBI Taxonomy" id="2763032"/>
    <lineage>
        <taxon>Bacteria</taxon>
        <taxon>Pseudomonadati</taxon>
        <taxon>Bacteroidota</taxon>
        <taxon>Bacteroidia</taxon>
        <taxon>Bacteroidales</taxon>
        <taxon>Odoribacteraceae</taxon>
        <taxon>Butyricimonas</taxon>
    </lineage>
</organism>
<feature type="transmembrane region" description="Helical" evidence="1">
    <location>
        <begin position="80"/>
        <end position="103"/>
    </location>
</feature>
<keyword evidence="1" id="KW-0472">Membrane</keyword>
<sequence length="381" mass="43645">MKREIEKRIDLARQFAKRLAEEKVSREEGEVRAPGKELPLQELYDDIEVNLPRVCWEPTGQEEWEVFRKRYLSKGRGRRLVLRYSAVAVCVVAALTVALWLYFPTQKQVKPLMIVPVASNLPTISVSDKEYVLDSAGIDCLQRQNEVAVKQKGKELTYATDTGAVEEPVWHTIRVPRQAEFSLVLGDGSHVRMNTNTVLRYRVPFTGTTREVWIEGEAYFEVVPDNTRPFVVHFADNSVTVLGTQFNISCYNEQPSRTTLVSGSVCLSDSRDSVVLLPGQEGVIATGDKGIRVQEADVDVNTAWLNDRFYFKERSLFEIMRALSDWYDVTVRFNDRDLGSMLFSVETKRYEDIDSVLEILENTKKICFVKKDDVIEVRRNE</sequence>
<reference evidence="4 5" key="1">
    <citation type="submission" date="2020-08" db="EMBL/GenBank/DDBJ databases">
        <title>Genome public.</title>
        <authorList>
            <person name="Liu C."/>
            <person name="Sun Q."/>
        </authorList>
    </citation>
    <scope>NUCLEOTIDE SEQUENCE [LARGE SCALE GENOMIC DNA]</scope>
    <source>
        <strain evidence="4 5">NSJ-56</strain>
    </source>
</reference>
<dbReference type="RefSeq" id="WP_176555119.1">
    <property type="nucleotide sequence ID" value="NZ_JACOOH010000005.1"/>
</dbReference>
<evidence type="ECO:0000313" key="5">
    <source>
        <dbReference type="Proteomes" id="UP000646484"/>
    </source>
</evidence>
<dbReference type="InterPro" id="IPR006860">
    <property type="entry name" value="FecR"/>
</dbReference>
<proteinExistence type="predicted"/>
<accession>A0ABR7D259</accession>
<dbReference type="EMBL" id="JACOOH010000005">
    <property type="protein sequence ID" value="MBC5622023.1"/>
    <property type="molecule type" value="Genomic_DNA"/>
</dbReference>
<evidence type="ECO:0000259" key="2">
    <source>
        <dbReference type="Pfam" id="PF04773"/>
    </source>
</evidence>
<feature type="domain" description="Protein FecR C-terminal" evidence="3">
    <location>
        <begin position="308"/>
        <end position="376"/>
    </location>
</feature>
<comment type="caution">
    <text evidence="4">The sequence shown here is derived from an EMBL/GenBank/DDBJ whole genome shotgun (WGS) entry which is preliminary data.</text>
</comment>
<dbReference type="Pfam" id="PF16344">
    <property type="entry name" value="FecR_C"/>
    <property type="match status" value="1"/>
</dbReference>
<keyword evidence="1" id="KW-0812">Transmembrane</keyword>
<dbReference type="Gene3D" id="2.60.120.1440">
    <property type="match status" value="1"/>
</dbReference>
<evidence type="ECO:0000256" key="1">
    <source>
        <dbReference type="SAM" id="Phobius"/>
    </source>
</evidence>
<dbReference type="InterPro" id="IPR032508">
    <property type="entry name" value="FecR_C"/>
</dbReference>
<feature type="domain" description="FecR protein" evidence="2">
    <location>
        <begin position="172"/>
        <end position="265"/>
    </location>
</feature>
<dbReference type="Pfam" id="PF04773">
    <property type="entry name" value="FecR"/>
    <property type="match status" value="1"/>
</dbReference>
<dbReference type="Proteomes" id="UP000646484">
    <property type="component" value="Unassembled WGS sequence"/>
</dbReference>
<keyword evidence="5" id="KW-1185">Reference proteome</keyword>
<evidence type="ECO:0000313" key="4">
    <source>
        <dbReference type="EMBL" id="MBC5622023.1"/>
    </source>
</evidence>
<protein>
    <submittedName>
        <fullName evidence="4">DUF4974 domain-containing protein</fullName>
    </submittedName>
</protein>
<dbReference type="InterPro" id="IPR012373">
    <property type="entry name" value="Ferrdict_sens_TM"/>
</dbReference>
<keyword evidence="1" id="KW-1133">Transmembrane helix</keyword>
<name>A0ABR7D259_9BACT</name>
<dbReference type="PANTHER" id="PTHR30273:SF2">
    <property type="entry name" value="PROTEIN FECR"/>
    <property type="match status" value="1"/>
</dbReference>